<evidence type="ECO:0000256" key="7">
    <source>
        <dbReference type="SAM" id="MobiDB-lite"/>
    </source>
</evidence>
<reference evidence="11 12" key="1">
    <citation type="journal article" date="2023" name="Mol. Biol. Evol.">
        <title>Genomics of Secondarily Temperate Adaptation in the Only Non-Antarctic Icefish.</title>
        <authorList>
            <person name="Rivera-Colon A.G."/>
            <person name="Rayamajhi N."/>
            <person name="Minhas B.F."/>
            <person name="Madrigal G."/>
            <person name="Bilyk K.T."/>
            <person name="Yoon V."/>
            <person name="Hune M."/>
            <person name="Gregory S."/>
            <person name="Cheng C.H.C."/>
            <person name="Catchen J.M."/>
        </authorList>
    </citation>
    <scope>NUCLEOTIDE SEQUENCE [LARGE SCALE GENOMIC DNA]</scope>
    <source>
        <tissue evidence="11">White muscle</tissue>
    </source>
</reference>
<keyword evidence="2" id="KW-0964">Secreted</keyword>
<comment type="subcellular location">
    <subcellularLocation>
        <location evidence="1">Secreted</location>
    </subcellularLocation>
</comment>
<evidence type="ECO:0000256" key="3">
    <source>
        <dbReference type="ARBA" id="ARBA00022737"/>
    </source>
</evidence>
<dbReference type="SMART" id="SM00216">
    <property type="entry name" value="VWD"/>
    <property type="match status" value="3"/>
</dbReference>
<evidence type="ECO:0000259" key="10">
    <source>
        <dbReference type="PROSITE" id="PS51233"/>
    </source>
</evidence>
<evidence type="ECO:0000256" key="1">
    <source>
        <dbReference type="ARBA" id="ARBA00004613"/>
    </source>
</evidence>
<keyword evidence="12" id="KW-1185">Reference proteome</keyword>
<dbReference type="PANTHER" id="PTHR11339:SF228">
    <property type="entry name" value="OTOGELIN"/>
    <property type="match status" value="1"/>
</dbReference>
<feature type="chain" id="PRO_5043033743" description="Otogelin" evidence="8">
    <location>
        <begin position="32"/>
        <end position="1950"/>
    </location>
</feature>
<evidence type="ECO:0000256" key="6">
    <source>
        <dbReference type="PROSITE-ProRule" id="PRU00076"/>
    </source>
</evidence>
<dbReference type="InterPro" id="IPR002919">
    <property type="entry name" value="TIL_dom"/>
</dbReference>
<dbReference type="InterPro" id="IPR007934">
    <property type="entry name" value="AbfB_ABD"/>
</dbReference>
<feature type="signal peptide" evidence="8">
    <location>
        <begin position="1"/>
        <end position="31"/>
    </location>
</feature>
<evidence type="ECO:0008006" key="13">
    <source>
        <dbReference type="Google" id="ProtNLM"/>
    </source>
</evidence>
<feature type="disulfide bond" evidence="6">
    <location>
        <begin position="196"/>
        <end position="206"/>
    </location>
</feature>
<dbReference type="InterPro" id="IPR000742">
    <property type="entry name" value="EGF"/>
</dbReference>
<protein>
    <recommendedName>
        <fullName evidence="13">Otogelin</fullName>
    </recommendedName>
</protein>
<keyword evidence="6" id="KW-0245">EGF-like domain</keyword>
<feature type="region of interest" description="Disordered" evidence="7">
    <location>
        <begin position="1609"/>
        <end position="1647"/>
    </location>
</feature>
<dbReference type="SMART" id="SM00215">
    <property type="entry name" value="VWC_out"/>
    <property type="match status" value="1"/>
</dbReference>
<dbReference type="PROSITE" id="PS50026">
    <property type="entry name" value="EGF_3"/>
    <property type="match status" value="1"/>
</dbReference>
<dbReference type="GO" id="GO:0046556">
    <property type="term" value="F:alpha-L-arabinofuranosidase activity"/>
    <property type="evidence" value="ECO:0007669"/>
    <property type="project" value="InterPro"/>
</dbReference>
<evidence type="ECO:0000313" key="11">
    <source>
        <dbReference type="EMBL" id="KAK5935795.1"/>
    </source>
</evidence>
<feature type="compositionally biased region" description="Polar residues" evidence="7">
    <location>
        <begin position="146"/>
        <end position="165"/>
    </location>
</feature>
<feature type="domain" description="EGF-like" evidence="9">
    <location>
        <begin position="192"/>
        <end position="225"/>
    </location>
</feature>
<dbReference type="GO" id="GO:0005615">
    <property type="term" value="C:extracellular space"/>
    <property type="evidence" value="ECO:0007669"/>
    <property type="project" value="TreeGrafter"/>
</dbReference>
<feature type="region of interest" description="Disordered" evidence="7">
    <location>
        <begin position="146"/>
        <end position="168"/>
    </location>
</feature>
<feature type="region of interest" description="Disordered" evidence="7">
    <location>
        <begin position="1788"/>
        <end position="1854"/>
    </location>
</feature>
<dbReference type="GO" id="GO:0031012">
    <property type="term" value="C:extracellular matrix"/>
    <property type="evidence" value="ECO:0007669"/>
    <property type="project" value="TreeGrafter"/>
</dbReference>
<evidence type="ECO:0000256" key="8">
    <source>
        <dbReference type="SAM" id="SignalP"/>
    </source>
</evidence>
<feature type="domain" description="VWFD" evidence="10">
    <location>
        <begin position="600"/>
        <end position="776"/>
    </location>
</feature>
<dbReference type="GO" id="GO:0046373">
    <property type="term" value="P:L-arabinose metabolic process"/>
    <property type="evidence" value="ECO:0007669"/>
    <property type="project" value="InterPro"/>
</dbReference>
<sequence>MDPYLRPSWKRLLHLLSLYYILIYQAHLSFGVERVNVSNGNEFNNSGSSGIKQQKWDTTSQGGQDLQTEAAALESNTSGSSHSLPITRQHNTRQPITNHQNICKPIPQQHNTRQPINNHQHIGQPITRQHNTSQPIINKQHISQTITRQHNTRQPITNPTRNTFSRDGPQLNISLLARQGKEALRSSFRRIEAEPCVFPCLNGGQCAQSESCDCSLYQATGDRCQTVPNPGFEREMTCRTWGQYNFETFDGLYYYFPGRCTYTLLKDCEETTQASIVVQVHNDPGCSSAPYTCQRSVSLFLPWEGEVRLHATNVTYKGQSLQLPHHIHDLQLEQISQYVLVTQQHGFTLAWEGRSGSVYIKLSPEFVGRTCGLCGNFNADVQDDLKTSYGVLTHDIELFGNSWVETEPHKARCPMVPSGFSSPCDSVEAHVLLKVEEVCAMLLDPPFQSCHDFVSPLSYMASCSNDLCMSGPNGDVVCQVFSEYARACAHADHPLHDWRQHIPQCAKQCALGLQYRECISCCPASCNLERTCIDSKLACLDGCYCPDGMIFEDGGCVTPSDCPCEYHGMFYPSGQTMQEECNNCTCVGGVWNCTEYSCPGECSVTGDMYFQSFDGRIYTFPATCQYVLAKSRNSGKFTVTIQNAPCGANLDGACIQSVNLVIDEDPRTEITLSHVGEVFMAGQYRISLPYSDDIFHIQELSSMFLQVKTAFGLRLQYSWKEFRLYLQADEQWKDDMVGLCGTFNGNIQDDFLSPSGMIESTPHLFGNAWRVSSACSTTLSTPQLDPCDTHQQAVAYASEMCDVLNQDLFSACHEYLSPTSFHQQCRSDTCKCGTPCLCSALAHYARHCRRFSIIVDFRSQIPDCAVTCPPTMQYGTCVSSCQRRCSALSIPQHCGEECEEGCVCPQETFYNHRTHTCVHRSECPCSFLGADYEPGDVIMTSAGVQLCLNGKLVSQTTNSDMLCPAGQLYQNCSEGGDGLLTGRGVACERTCESYLLNLTCSTHEPCVAGCTCPHGLLKHGDECFEPASCPCLWKGKEYYPGDRVSSPCHQCVCQHGTFQCVFHPCPSMCMAYGDRHYRTFDGLLFDYVGACKVYLVKSSADVMLSVTAENVDCFDSGVICRKSLLINIGRSVVVFDDDSGKPNPSSVIDRKQRMFIWPAGYFTVVHFPEEEVTVLWDRKTSIHIQVGPRWQGKLSGLCGNFDMKTANEMRTPDNIDSSTSQEFGNSWTAVECVNSPDIRHPCSLSPLREPFAKRQCGVLLSEVFMACHPVVDVTWFYMNCLADTCACSRGGDCECFCTSVAAYAQRCCHQGVPVDWRSPSLCPYDCEFYNKVLGKGPYRLITFRDRTTLLAASRTSGSLFLQKGSLSTFTPTPGVLSQFMMTPGLSRARPHDTSRVSFEASDRPNYFLYASPSGQVKLAKWEDSEAFWEGATFVLHRNTWIPGYDSLESHAKPGFFLHATPARLHLLKYRHIDSFRKATLFRLTGPSPDAPPGPRCQWRYDSCVIPCFKTCSDPSAEACVSIPQVEGCLPVCPPHMVLDEITRRCVYVEDCIKVPVTVQPVTPSTAPLTSAAVTSETTRGIAPSTTHLQTTTIHLQSTTIHLQSTTIATASSTPQHTGPTTKMTTTSPVDGTQTTLSQAPPAPGEPILPVAVSTSAAPELAITAGPPTPPTVRPDVEEPLSTVKVTEASSTTVAGITAWTTGAVRSTTSPFGPSTSKTSSAPFAITALFWVTSTTKPSDLPKTLFTTTATTLQPPTPAAQITSSIVQPTTIMPTTKTYAERTSWPTVVPTEETTKTTTSSPPDVPEATTVSRGPTATTKSTVPPVSPTQTTAVPLLPTTESSSSPASTVRTSEPWVPPQWETFSTPFYSPTVKTTPESSTRYCDHDAQTCNCATYYRDDTSSDWQGGSVNKIYNDTTSILVSPAHKDYFHRSSKANHFPGESHHPIGVNC</sequence>
<dbReference type="InterPro" id="IPR050780">
    <property type="entry name" value="Mucin_vWF_Thrombospondin_sf"/>
</dbReference>
<dbReference type="Proteomes" id="UP001331515">
    <property type="component" value="Unassembled WGS sequence"/>
</dbReference>
<evidence type="ECO:0000256" key="2">
    <source>
        <dbReference type="ARBA" id="ARBA00022525"/>
    </source>
</evidence>
<dbReference type="PROSITE" id="PS51233">
    <property type="entry name" value="VWFD"/>
    <property type="match status" value="3"/>
</dbReference>
<organism evidence="11 12">
    <name type="scientific">Champsocephalus gunnari</name>
    <name type="common">Mackerel icefish</name>
    <dbReference type="NCBI Taxonomy" id="52237"/>
    <lineage>
        <taxon>Eukaryota</taxon>
        <taxon>Metazoa</taxon>
        <taxon>Chordata</taxon>
        <taxon>Craniata</taxon>
        <taxon>Vertebrata</taxon>
        <taxon>Euteleostomi</taxon>
        <taxon>Actinopterygii</taxon>
        <taxon>Neopterygii</taxon>
        <taxon>Teleostei</taxon>
        <taxon>Neoteleostei</taxon>
        <taxon>Acanthomorphata</taxon>
        <taxon>Eupercaria</taxon>
        <taxon>Perciformes</taxon>
        <taxon>Notothenioidei</taxon>
        <taxon>Channichthyidae</taxon>
        <taxon>Champsocephalus</taxon>
    </lineage>
</organism>
<dbReference type="SUPFAM" id="SSF57567">
    <property type="entry name" value="Serine protease inhibitors"/>
    <property type="match status" value="4"/>
</dbReference>
<accession>A0AAN8E6R9</accession>
<dbReference type="Pfam" id="PF25962">
    <property type="entry name" value="TIL_OTOGL_Mucin"/>
    <property type="match status" value="1"/>
</dbReference>
<keyword evidence="4 6" id="KW-1015">Disulfide bond</keyword>
<dbReference type="EMBL" id="JAURVH010001513">
    <property type="protein sequence ID" value="KAK5935795.1"/>
    <property type="molecule type" value="Genomic_DNA"/>
</dbReference>
<feature type="domain" description="VWFD" evidence="10">
    <location>
        <begin position="236"/>
        <end position="414"/>
    </location>
</feature>
<dbReference type="CDD" id="cd19941">
    <property type="entry name" value="TIL"/>
    <property type="match status" value="3"/>
</dbReference>
<dbReference type="Gene3D" id="2.10.25.10">
    <property type="entry name" value="Laminin"/>
    <property type="match status" value="3"/>
</dbReference>
<feature type="domain" description="VWFD" evidence="10">
    <location>
        <begin position="1067"/>
        <end position="1236"/>
    </location>
</feature>
<feature type="compositionally biased region" description="Low complexity" evidence="7">
    <location>
        <begin position="1814"/>
        <end position="1852"/>
    </location>
</feature>
<comment type="caution">
    <text evidence="6">Lacks conserved residue(s) required for the propagation of feature annotation.</text>
</comment>
<keyword evidence="3" id="KW-0677">Repeat</keyword>
<comment type="caution">
    <text evidence="11">The sequence shown here is derived from an EMBL/GenBank/DDBJ whole genome shotgun (WGS) entry which is preliminary data.</text>
</comment>
<evidence type="ECO:0000313" key="12">
    <source>
        <dbReference type="Proteomes" id="UP001331515"/>
    </source>
</evidence>
<dbReference type="InterPro" id="IPR014853">
    <property type="entry name" value="VWF/SSPO/ZAN-like_Cys-rich_dom"/>
</dbReference>
<dbReference type="SMART" id="SM00832">
    <property type="entry name" value="C8"/>
    <property type="match status" value="3"/>
</dbReference>
<evidence type="ECO:0000256" key="5">
    <source>
        <dbReference type="ARBA" id="ARBA00023180"/>
    </source>
</evidence>
<gene>
    <name evidence="11" type="ORF">CgunFtcFv8_021119</name>
</gene>
<dbReference type="Pfam" id="PF01826">
    <property type="entry name" value="TIL"/>
    <property type="match status" value="2"/>
</dbReference>
<dbReference type="PANTHER" id="PTHR11339">
    <property type="entry name" value="EXTRACELLULAR MATRIX GLYCOPROTEIN RELATED"/>
    <property type="match status" value="1"/>
</dbReference>
<dbReference type="InterPro" id="IPR058754">
    <property type="entry name" value="OTOGL-like_N"/>
</dbReference>
<dbReference type="Pfam" id="PF00094">
    <property type="entry name" value="VWD"/>
    <property type="match status" value="3"/>
</dbReference>
<proteinExistence type="predicted"/>
<dbReference type="Pfam" id="PF05270">
    <property type="entry name" value="AbfB"/>
    <property type="match status" value="1"/>
</dbReference>
<name>A0AAN8E6R9_CHAGU</name>
<keyword evidence="8" id="KW-0732">Signal</keyword>
<dbReference type="InterPro" id="IPR001007">
    <property type="entry name" value="VWF_dom"/>
</dbReference>
<feature type="compositionally biased region" description="Low complexity" evidence="7">
    <location>
        <begin position="1788"/>
        <end position="1801"/>
    </location>
</feature>
<dbReference type="SUPFAM" id="SSF110221">
    <property type="entry name" value="AbfB domain"/>
    <property type="match status" value="1"/>
</dbReference>
<keyword evidence="5" id="KW-0325">Glycoprotein</keyword>
<dbReference type="InterPro" id="IPR036084">
    <property type="entry name" value="Ser_inhib-like_sf"/>
</dbReference>
<dbReference type="Pfam" id="PF25961">
    <property type="entry name" value="OTOGL_N"/>
    <property type="match status" value="1"/>
</dbReference>
<dbReference type="InterPro" id="IPR036195">
    <property type="entry name" value="AbfB_ABD_sf"/>
</dbReference>
<feature type="region of interest" description="Disordered" evidence="7">
    <location>
        <begin position="45"/>
        <end position="64"/>
    </location>
</feature>
<feature type="compositionally biased region" description="Polar residues" evidence="7">
    <location>
        <begin position="1629"/>
        <end position="1638"/>
    </location>
</feature>
<dbReference type="Gene3D" id="2.80.10.50">
    <property type="match status" value="1"/>
</dbReference>
<evidence type="ECO:0000259" key="9">
    <source>
        <dbReference type="PROSITE" id="PS50026"/>
    </source>
</evidence>
<dbReference type="Pfam" id="PF08742">
    <property type="entry name" value="C8"/>
    <property type="match status" value="3"/>
</dbReference>
<dbReference type="InterPro" id="IPR001846">
    <property type="entry name" value="VWF_type-D"/>
</dbReference>
<feature type="compositionally biased region" description="Low complexity" evidence="7">
    <location>
        <begin position="1613"/>
        <end position="1628"/>
    </location>
</feature>
<evidence type="ECO:0000256" key="4">
    <source>
        <dbReference type="ARBA" id="ARBA00023157"/>
    </source>
</evidence>
<dbReference type="InterPro" id="IPR058753">
    <property type="entry name" value="TIL_OTOGL_Mucin"/>
</dbReference>